<protein>
    <submittedName>
        <fullName evidence="2">N-acetyltransferase domain-containing protein</fullName>
    </submittedName>
</protein>
<sequence length="166" mass="19259">MTLANLCPQICEIEPEDGQTVQEMIQELADFEKLGDQMELTAANLEDYIKNGQIKGFLIKDKDDQTIVMAMILFYTAFSSWKGPFYYLEDIYVRSEYRKMKLGEKLFSAMVAKAKQDNIKKINWTVLKWNTPAVKFYGKIGAENLTETEDRLVMSLDEERLEKFAL</sequence>
<accession>A0AC35TPD1</accession>
<organism evidence="1 2">
    <name type="scientific">Rhabditophanes sp. KR3021</name>
    <dbReference type="NCBI Taxonomy" id="114890"/>
    <lineage>
        <taxon>Eukaryota</taxon>
        <taxon>Metazoa</taxon>
        <taxon>Ecdysozoa</taxon>
        <taxon>Nematoda</taxon>
        <taxon>Chromadorea</taxon>
        <taxon>Rhabditida</taxon>
        <taxon>Tylenchina</taxon>
        <taxon>Panagrolaimomorpha</taxon>
        <taxon>Strongyloidoidea</taxon>
        <taxon>Alloionematidae</taxon>
        <taxon>Rhabditophanes</taxon>
    </lineage>
</organism>
<evidence type="ECO:0000313" key="2">
    <source>
        <dbReference type="WBParaSite" id="RSKR_0000299400.1"/>
    </source>
</evidence>
<name>A0AC35TPD1_9BILA</name>
<evidence type="ECO:0000313" key="1">
    <source>
        <dbReference type="Proteomes" id="UP000095286"/>
    </source>
</evidence>
<dbReference type="WBParaSite" id="RSKR_0000299400.1">
    <property type="protein sequence ID" value="RSKR_0000299400.1"/>
    <property type="gene ID" value="RSKR_0000299400"/>
</dbReference>
<proteinExistence type="predicted"/>
<dbReference type="Proteomes" id="UP000095286">
    <property type="component" value="Unplaced"/>
</dbReference>
<reference evidence="2" key="1">
    <citation type="submission" date="2016-11" db="UniProtKB">
        <authorList>
            <consortium name="WormBaseParasite"/>
        </authorList>
    </citation>
    <scope>IDENTIFICATION</scope>
    <source>
        <strain evidence="2">KR3021</strain>
    </source>
</reference>